<keyword evidence="3 7" id="KW-0347">Helicase</keyword>
<dbReference type="InterPro" id="IPR001650">
    <property type="entry name" value="Helicase_C-like"/>
</dbReference>
<organism evidence="7 8">
    <name type="scientific">Massilia solisilvae</name>
    <dbReference type="NCBI Taxonomy" id="1811225"/>
    <lineage>
        <taxon>Bacteria</taxon>
        <taxon>Pseudomonadati</taxon>
        <taxon>Pseudomonadota</taxon>
        <taxon>Betaproteobacteria</taxon>
        <taxon>Burkholderiales</taxon>
        <taxon>Oxalobacteraceae</taxon>
        <taxon>Telluria group</taxon>
        <taxon>Massilia</taxon>
    </lineage>
</organism>
<dbReference type="InterPro" id="IPR027417">
    <property type="entry name" value="P-loop_NTPase"/>
</dbReference>
<dbReference type="Proteomes" id="UP001205861">
    <property type="component" value="Unassembled WGS sequence"/>
</dbReference>
<feature type="domain" description="Helicase C-terminal" evidence="6">
    <location>
        <begin position="274"/>
        <end position="471"/>
    </location>
</feature>
<dbReference type="GO" id="GO:0004386">
    <property type="term" value="F:helicase activity"/>
    <property type="evidence" value="ECO:0007669"/>
    <property type="project" value="UniProtKB-KW"/>
</dbReference>
<dbReference type="RefSeq" id="WP_258855085.1">
    <property type="nucleotide sequence ID" value="NZ_JANUGV010000001.1"/>
</dbReference>
<dbReference type="PROSITE" id="PS51194">
    <property type="entry name" value="HELICASE_CTER"/>
    <property type="match status" value="1"/>
</dbReference>
<evidence type="ECO:0000256" key="2">
    <source>
        <dbReference type="ARBA" id="ARBA00022801"/>
    </source>
</evidence>
<keyword evidence="2" id="KW-0378">Hydrolase</keyword>
<dbReference type="Pfam" id="PF00270">
    <property type="entry name" value="DEAD"/>
    <property type="match status" value="1"/>
</dbReference>
<keyword evidence="1" id="KW-0547">Nucleotide-binding</keyword>
<dbReference type="EMBL" id="JANUGV010000001">
    <property type="protein sequence ID" value="MCS0607351.1"/>
    <property type="molecule type" value="Genomic_DNA"/>
</dbReference>
<feature type="domain" description="Helicase ATP-binding" evidence="5">
    <location>
        <begin position="95"/>
        <end position="250"/>
    </location>
</feature>
<dbReference type="PANTHER" id="PTHR47961">
    <property type="entry name" value="DNA POLYMERASE THETA, PUTATIVE (AFU_ORTHOLOGUE AFUA_1G05260)-RELATED"/>
    <property type="match status" value="1"/>
</dbReference>
<dbReference type="PROSITE" id="PS51192">
    <property type="entry name" value="HELICASE_ATP_BIND_1"/>
    <property type="match status" value="1"/>
</dbReference>
<evidence type="ECO:0000256" key="4">
    <source>
        <dbReference type="ARBA" id="ARBA00022840"/>
    </source>
</evidence>
<keyword evidence="4" id="KW-0067">ATP-binding</keyword>
<accession>A0ABT2BFZ4</accession>
<dbReference type="InterPro" id="IPR050474">
    <property type="entry name" value="Hel308_SKI2-like"/>
</dbReference>
<dbReference type="InterPro" id="IPR014001">
    <property type="entry name" value="Helicase_ATP-bd"/>
</dbReference>
<evidence type="ECO:0000259" key="6">
    <source>
        <dbReference type="PROSITE" id="PS51194"/>
    </source>
</evidence>
<keyword evidence="8" id="KW-1185">Reference proteome</keyword>
<name>A0ABT2BFZ4_9BURK</name>
<gene>
    <name evidence="7" type="ORF">NX773_04120</name>
</gene>
<evidence type="ECO:0000313" key="8">
    <source>
        <dbReference type="Proteomes" id="UP001205861"/>
    </source>
</evidence>
<dbReference type="PANTHER" id="PTHR47961:SF6">
    <property type="entry name" value="DNA-DIRECTED DNA POLYMERASE"/>
    <property type="match status" value="1"/>
</dbReference>
<dbReference type="Gene3D" id="3.40.50.300">
    <property type="entry name" value="P-loop containing nucleotide triphosphate hydrolases"/>
    <property type="match status" value="2"/>
</dbReference>
<dbReference type="SUPFAM" id="SSF52540">
    <property type="entry name" value="P-loop containing nucleoside triphosphate hydrolases"/>
    <property type="match status" value="1"/>
</dbReference>
<proteinExistence type="predicted"/>
<evidence type="ECO:0000313" key="7">
    <source>
        <dbReference type="EMBL" id="MCS0607351.1"/>
    </source>
</evidence>
<dbReference type="InterPro" id="IPR011545">
    <property type="entry name" value="DEAD/DEAH_box_helicase_dom"/>
</dbReference>
<evidence type="ECO:0000256" key="1">
    <source>
        <dbReference type="ARBA" id="ARBA00022741"/>
    </source>
</evidence>
<evidence type="ECO:0000256" key="3">
    <source>
        <dbReference type="ARBA" id="ARBA00022806"/>
    </source>
</evidence>
<comment type="caution">
    <text evidence="7">The sequence shown here is derived from an EMBL/GenBank/DDBJ whole genome shotgun (WGS) entry which is preliminary data.</text>
</comment>
<sequence length="703" mass="80361">MNNEIFEKCSIINRHIQNGDEAQARDELIKILAQYENERIPYDNLINYLIRETGLYPYMKLESARWQERYLSESFKVDIGADSPAILHREQSSLLRSLLNGENLAISAPTSFGKSFVIDSFIAIKRPTNVVIIVPTIALADETRRRLNKKFSSDYKIITTADIQLAERNIFIFPQERAIGYVDKIEMLDILIIDEFYKASKKFDKERAPSLIKAIMRLSEKAKQRYFLAPNISQLNKNAFTKGMQFRKFEFNTVFLEKNELYKKIGDEAEKSRVLLDILAKTKNKSLIYAGTYSNIAKISNLILTSVSQKKSLLLNNFAEWLSTHYDPNWNLTSLVRRGTGIHNGQLHRSLSQIQVKLFEEPHGLKNVISTSSIVEGVNTSAENVIIWSNKNGKSNLNDFTYKNIIGRSGRMFKHFIGKVYILESPPKDEPTVLDLDLPDELLGTMDEVKHEEDLTSEQIQKIIDYKTEMSTILGETRFSELLASNAFQSSDSFLLKKIAVDIRNDPTSWNGLGFLNSDNPADWDRLLYKVINLAPGGWEVRHSVFVDFIKILSKNWTRTIPQLLSALDRIDVGIDSFFKLERNVVFKFSALLSDVNTLQAAILKNRSYDVSPFLAKISFAFLPPVVYQLEEYGLPRMLSRKIQSTGLINFEDNELTVHSAIEMLNNIGVHSLKGAMQGLQDFDSYLLEYFFDGIKISAKARQ</sequence>
<reference evidence="7 8" key="1">
    <citation type="submission" date="2022-08" db="EMBL/GenBank/DDBJ databases">
        <title>Reclassification of Massilia species as members of the genera Telluria, Duganella, Pseudoduganella, Mokoshia gen. nov. and Zemynaea gen. nov. using orthogonal and non-orthogonal genome-based approaches.</title>
        <authorList>
            <person name="Bowman J.P."/>
        </authorList>
    </citation>
    <scope>NUCLEOTIDE SEQUENCE [LARGE SCALE GENOMIC DNA]</scope>
    <source>
        <strain evidence="7 8">JCM 31607</strain>
    </source>
</reference>
<protein>
    <submittedName>
        <fullName evidence="7">DEAD/DEAH box helicase</fullName>
    </submittedName>
</protein>
<evidence type="ECO:0000259" key="5">
    <source>
        <dbReference type="PROSITE" id="PS51192"/>
    </source>
</evidence>